<feature type="compositionally biased region" description="Basic residues" evidence="1">
    <location>
        <begin position="597"/>
        <end position="609"/>
    </location>
</feature>
<gene>
    <name evidence="3" type="primary">Sympk_0</name>
    <name evidence="3" type="ORF">FJT64_010887</name>
</gene>
<keyword evidence="4" id="KW-1185">Reference proteome</keyword>
<dbReference type="AlphaFoldDB" id="A0A6A4V8M4"/>
<dbReference type="GO" id="GO:0005847">
    <property type="term" value="C:mRNA cleavage and polyadenylation specificity factor complex"/>
    <property type="evidence" value="ECO:0007669"/>
    <property type="project" value="TreeGrafter"/>
</dbReference>
<evidence type="ECO:0000259" key="2">
    <source>
        <dbReference type="Pfam" id="PF12295"/>
    </source>
</evidence>
<dbReference type="InterPro" id="IPR021850">
    <property type="entry name" value="Symplekin/Pta1"/>
</dbReference>
<dbReference type="OrthoDB" id="331600at2759"/>
<dbReference type="SUPFAM" id="SSF48371">
    <property type="entry name" value="ARM repeat"/>
    <property type="match status" value="1"/>
</dbReference>
<comment type="caution">
    <text evidence="3">The sequence shown here is derived from an EMBL/GenBank/DDBJ whole genome shotgun (WGS) entry which is preliminary data.</text>
</comment>
<dbReference type="InterPro" id="IPR022075">
    <property type="entry name" value="Symplekin_C"/>
</dbReference>
<feature type="region of interest" description="Disordered" evidence="1">
    <location>
        <begin position="572"/>
        <end position="624"/>
    </location>
</feature>
<dbReference type="Pfam" id="PF12295">
    <property type="entry name" value="Symplekin_C"/>
    <property type="match status" value="1"/>
</dbReference>
<dbReference type="InterPro" id="IPR016024">
    <property type="entry name" value="ARM-type_fold"/>
</dbReference>
<dbReference type="EMBL" id="VIIS01001919">
    <property type="protein sequence ID" value="KAF0290936.1"/>
    <property type="molecule type" value="Genomic_DNA"/>
</dbReference>
<accession>A0A6A4V8M4</accession>
<feature type="domain" description="Symplekin C-terminal" evidence="2">
    <location>
        <begin position="358"/>
        <end position="536"/>
    </location>
</feature>
<sequence>MAKPLRLTEITRPLPKDELEKSMTAALDRLLAAEKPARVGGLFSVRAKLLAMMSAHFTPQLLDKMLVHILEDMRGRADLVFSWLYEEYCNSVGFSNFGQVMRSTANYEQIFCMLISALMVRPDFKDGEILLTRLFLEAPVVPASAVDILKGFSSDPATYQLGLQLFGQLLSGRPGRQASYVPALLQLATGAAQEIRDRALELVLQLHQSSATLATLVEQHAVERLKWLGEETPPPQLVTDQQSTVPEGVTREWTDELAKLCLHLYLALLPRRESLIHELAHVYVLTTADVKRTILRVLEAPIRGMGMESPELLTLVETCPKGAETLITRVIHILTDKTPPSVELVDRVRDLYQKRVSDVRFLIPVLNGLNKSEVIAALPKLIRLNPVVVKEVFNRLLGIHADTGNFSSPLTPVELLVALHNIDPAKCDMKTIIKATSLCFAEKQVYTQEVLAVVLQQLMEQDPLPVLLMRTVIQSLALYNRLIGLVMNILTRLASRQVWTEKKVWEGFIKCCQRTKPSSYQVLLQLPVDPLREVFDTAPELRAQLRDYVNGFTASQREHLSADVFELITGRKPGEEPQRVSPPPAPEPAAEPPPRLPRARNRKRSKRHPPSSGAADAPMKAIDY</sequence>
<feature type="compositionally biased region" description="Pro residues" evidence="1">
    <location>
        <begin position="580"/>
        <end position="596"/>
    </location>
</feature>
<dbReference type="PANTHER" id="PTHR15245:SF20">
    <property type="entry name" value="SYMPLEKIN"/>
    <property type="match status" value="1"/>
</dbReference>
<protein>
    <submittedName>
        <fullName evidence="3">Symplekin</fullName>
    </submittedName>
</protein>
<dbReference type="Proteomes" id="UP000440578">
    <property type="component" value="Unassembled WGS sequence"/>
</dbReference>
<reference evidence="3 4" key="1">
    <citation type="submission" date="2019-07" db="EMBL/GenBank/DDBJ databases">
        <title>Draft genome assembly of a fouling barnacle, Amphibalanus amphitrite (Darwin, 1854): The first reference genome for Thecostraca.</title>
        <authorList>
            <person name="Kim W."/>
        </authorList>
    </citation>
    <scope>NUCLEOTIDE SEQUENCE [LARGE SCALE GENOMIC DNA]</scope>
    <source>
        <strain evidence="3">SNU_AA5</strain>
        <tissue evidence="3">Soma without cirri and trophi</tissue>
    </source>
</reference>
<evidence type="ECO:0000313" key="3">
    <source>
        <dbReference type="EMBL" id="KAF0290936.1"/>
    </source>
</evidence>
<dbReference type="PANTHER" id="PTHR15245">
    <property type="entry name" value="SYMPLEKIN-RELATED"/>
    <property type="match status" value="1"/>
</dbReference>
<evidence type="ECO:0000256" key="1">
    <source>
        <dbReference type="SAM" id="MobiDB-lite"/>
    </source>
</evidence>
<evidence type="ECO:0000313" key="4">
    <source>
        <dbReference type="Proteomes" id="UP000440578"/>
    </source>
</evidence>
<name>A0A6A4V8M4_AMPAM</name>
<organism evidence="3 4">
    <name type="scientific">Amphibalanus amphitrite</name>
    <name type="common">Striped barnacle</name>
    <name type="synonym">Balanus amphitrite</name>
    <dbReference type="NCBI Taxonomy" id="1232801"/>
    <lineage>
        <taxon>Eukaryota</taxon>
        <taxon>Metazoa</taxon>
        <taxon>Ecdysozoa</taxon>
        <taxon>Arthropoda</taxon>
        <taxon>Crustacea</taxon>
        <taxon>Multicrustacea</taxon>
        <taxon>Cirripedia</taxon>
        <taxon>Thoracica</taxon>
        <taxon>Thoracicalcarea</taxon>
        <taxon>Balanomorpha</taxon>
        <taxon>Balanoidea</taxon>
        <taxon>Balanidae</taxon>
        <taxon>Amphibalaninae</taxon>
        <taxon>Amphibalanus</taxon>
    </lineage>
</organism>
<proteinExistence type="predicted"/>